<reference evidence="2" key="1">
    <citation type="submission" date="2023-01" db="EMBL/GenBank/DDBJ databases">
        <title>Metagenome sequencing of chrysophaentin producing Chrysophaeum taylorii.</title>
        <authorList>
            <person name="Davison J."/>
            <person name="Bewley C."/>
        </authorList>
    </citation>
    <scope>NUCLEOTIDE SEQUENCE</scope>
    <source>
        <strain evidence="2">NIES-1699</strain>
    </source>
</reference>
<dbReference type="Proteomes" id="UP001230188">
    <property type="component" value="Unassembled WGS sequence"/>
</dbReference>
<keyword evidence="3" id="KW-1185">Reference proteome</keyword>
<protein>
    <submittedName>
        <fullName evidence="2">Uncharacterized protein</fullName>
    </submittedName>
</protein>
<proteinExistence type="predicted"/>
<gene>
    <name evidence="2" type="ORF">CTAYLR_008255</name>
</gene>
<dbReference type="AlphaFoldDB" id="A0AAD7UF94"/>
<dbReference type="EMBL" id="JAQMWT010000342">
    <property type="protein sequence ID" value="KAJ8603955.1"/>
    <property type="molecule type" value="Genomic_DNA"/>
</dbReference>
<feature type="compositionally biased region" description="Low complexity" evidence="1">
    <location>
        <begin position="58"/>
        <end position="68"/>
    </location>
</feature>
<sequence length="519" mass="62696">MDARSTMVAEIARRLGELQGVAPETQLETARTFEREMFDRSKGNFEDYRRRIEKRMAKAAAAAGQPPAKRARTDQAPQQEQLERERQEREERERQERQKEVERHHQERERQEREERERQERQKEVERHHQERERQEREERERQERQKEVERHHQERERQEREERERQERQKEVERHHQERERQEREERERQERQKEVERQEEEERRRWVARREAEREAERAKVARLEAEREAKEREDARRRELEERKKEEIRIQKRNEEARRQNEERDRVLAEHRELLEWFTTSLPRDVIPKLEALRGGPLDAWVSASLTTLRTHELVAQKVLDMATTGDVSRIPKLCAGLRRRKDETLAKLRKVIGPKSLREFKVKEDFFSDFESLRKSIPCEIVELKKNSYVVYAPEDSFRAKITTTRNNWKVVCLGVDEEIELPRSRYGLWNLVSSAAEKRVSDDDDDDKHYVRLANLLIDIARLGHLNARYAPLHVATKKHCRKWLEDHPDPPANAPIPAMDPVFAHIDRILKKA</sequence>
<feature type="compositionally biased region" description="Basic and acidic residues" evidence="1">
    <location>
        <begin position="81"/>
        <end position="241"/>
    </location>
</feature>
<accession>A0AAD7UF94</accession>
<feature type="region of interest" description="Disordered" evidence="1">
    <location>
        <begin position="56"/>
        <end position="241"/>
    </location>
</feature>
<evidence type="ECO:0000313" key="2">
    <source>
        <dbReference type="EMBL" id="KAJ8603955.1"/>
    </source>
</evidence>
<organism evidence="2 3">
    <name type="scientific">Chrysophaeum taylorii</name>
    <dbReference type="NCBI Taxonomy" id="2483200"/>
    <lineage>
        <taxon>Eukaryota</taxon>
        <taxon>Sar</taxon>
        <taxon>Stramenopiles</taxon>
        <taxon>Ochrophyta</taxon>
        <taxon>Pelagophyceae</taxon>
        <taxon>Pelagomonadales</taxon>
        <taxon>Pelagomonadaceae</taxon>
        <taxon>Chrysophaeum</taxon>
    </lineage>
</organism>
<comment type="caution">
    <text evidence="2">The sequence shown here is derived from an EMBL/GenBank/DDBJ whole genome shotgun (WGS) entry which is preliminary data.</text>
</comment>
<evidence type="ECO:0000256" key="1">
    <source>
        <dbReference type="SAM" id="MobiDB-lite"/>
    </source>
</evidence>
<evidence type="ECO:0000313" key="3">
    <source>
        <dbReference type="Proteomes" id="UP001230188"/>
    </source>
</evidence>
<name>A0AAD7UF94_9STRA</name>